<sequence>MIPKDFELHERNIRLFRNKREGIIVRRWIKYNAPEFTDCFDKIGCGSHGGRKFLLEKAVGE</sequence>
<reference evidence="1 2" key="1">
    <citation type="submission" date="2017-10" db="EMBL/GenBank/DDBJ databases">
        <title>Isolation and characterisation of Lactobacillus bacteriophages that infect wine-derived L. plantarum strains.</title>
        <authorList>
            <person name="Kyrkou I."/>
            <person name="Hestbjerg Hansen L."/>
        </authorList>
    </citation>
    <scope>NUCLEOTIDE SEQUENCE [LARGE SCALE GENOMIC DNA]</scope>
</reference>
<dbReference type="RefSeq" id="YP_009795933.1">
    <property type="nucleotide sequence ID" value="NC_047897.1"/>
</dbReference>
<keyword evidence="2" id="KW-1185">Reference proteome</keyword>
<name>A0A2H4PB90_9CAUD</name>
<organism evidence="1 2">
    <name type="scientific">Lactobacillus phage Lenus</name>
    <dbReference type="NCBI Taxonomy" id="2053682"/>
    <lineage>
        <taxon>Viruses</taxon>
        <taxon>Duplodnaviria</taxon>
        <taxon>Heunggongvirae</taxon>
        <taxon>Uroviricota</taxon>
        <taxon>Caudoviricetes</taxon>
        <taxon>Tybeckvirinae</taxon>
        <taxon>Lenusvirus</taxon>
        <taxon>Lenusvirus lenus</taxon>
    </lineage>
</organism>
<evidence type="ECO:0000313" key="1">
    <source>
        <dbReference type="EMBL" id="ATW59503.1"/>
    </source>
</evidence>
<dbReference type="GeneID" id="54986305"/>
<dbReference type="EMBL" id="MG252693">
    <property type="protein sequence ID" value="ATW59503.1"/>
    <property type="molecule type" value="Genomic_DNA"/>
</dbReference>
<evidence type="ECO:0000313" key="2">
    <source>
        <dbReference type="Proteomes" id="UP000241560"/>
    </source>
</evidence>
<proteinExistence type="predicted"/>
<dbReference type="Proteomes" id="UP000241560">
    <property type="component" value="Segment"/>
</dbReference>
<accession>A0A2H4PB90</accession>
<protein>
    <submittedName>
        <fullName evidence="1">Uncharacterized protein</fullName>
    </submittedName>
</protein>
<dbReference type="KEGG" id="vg:54986305"/>